<dbReference type="InterPro" id="IPR011009">
    <property type="entry name" value="Kinase-like_dom_sf"/>
</dbReference>
<protein>
    <recommendedName>
        <fullName evidence="1">Protein kinase domain-containing protein</fullName>
    </recommendedName>
</protein>
<dbReference type="Proteomes" id="UP001408789">
    <property type="component" value="Unassembled WGS sequence"/>
</dbReference>
<dbReference type="SUPFAM" id="SSF56112">
    <property type="entry name" value="Protein kinase-like (PK-like)"/>
    <property type="match status" value="1"/>
</dbReference>
<dbReference type="AlphaFoldDB" id="A0AAP0D8I9"/>
<evidence type="ECO:0000313" key="3">
    <source>
        <dbReference type="Proteomes" id="UP001408789"/>
    </source>
</evidence>
<name>A0AAP0D8I9_9ASTR</name>
<feature type="domain" description="Protein kinase" evidence="1">
    <location>
        <begin position="1"/>
        <end position="186"/>
    </location>
</feature>
<dbReference type="EMBL" id="JBCNJP010000012">
    <property type="protein sequence ID" value="KAK9069786.1"/>
    <property type="molecule type" value="Genomic_DNA"/>
</dbReference>
<dbReference type="InterPro" id="IPR000719">
    <property type="entry name" value="Prot_kinase_dom"/>
</dbReference>
<sequence length="189" mass="20912">MEGVPAHFHGPSLSPSLKVFEFLDLEKATRNFSPDSLLERRGPGSGVVFLGWVEKNSLAPSKQGVGIAVAIKKVPRGHAEWIVSYLTTKVDIYSLGVVVLQSISGRGPYENSELEEHGRVHLTEWAMSIQSDGRSVKEIMDPRLKDNYPSQGASECLSLALRCIAMQLKDRPSSEEVLQSLEQIYALYK</sequence>
<dbReference type="GO" id="GO:0004672">
    <property type="term" value="F:protein kinase activity"/>
    <property type="evidence" value="ECO:0007669"/>
    <property type="project" value="InterPro"/>
</dbReference>
<dbReference type="Pfam" id="PF00069">
    <property type="entry name" value="Pkinase"/>
    <property type="match status" value="1"/>
</dbReference>
<dbReference type="InterPro" id="IPR050823">
    <property type="entry name" value="Plant_Ser_Thr_Prot_Kinase"/>
</dbReference>
<comment type="caution">
    <text evidence="2">The sequence shown here is derived from an EMBL/GenBank/DDBJ whole genome shotgun (WGS) entry which is preliminary data.</text>
</comment>
<organism evidence="2 3">
    <name type="scientific">Deinandra increscens subsp. villosa</name>
    <dbReference type="NCBI Taxonomy" id="3103831"/>
    <lineage>
        <taxon>Eukaryota</taxon>
        <taxon>Viridiplantae</taxon>
        <taxon>Streptophyta</taxon>
        <taxon>Embryophyta</taxon>
        <taxon>Tracheophyta</taxon>
        <taxon>Spermatophyta</taxon>
        <taxon>Magnoliopsida</taxon>
        <taxon>eudicotyledons</taxon>
        <taxon>Gunneridae</taxon>
        <taxon>Pentapetalae</taxon>
        <taxon>asterids</taxon>
        <taxon>campanulids</taxon>
        <taxon>Asterales</taxon>
        <taxon>Asteraceae</taxon>
        <taxon>Asteroideae</taxon>
        <taxon>Heliantheae alliance</taxon>
        <taxon>Madieae</taxon>
        <taxon>Madiinae</taxon>
        <taxon>Deinandra</taxon>
    </lineage>
</organism>
<dbReference type="PROSITE" id="PS50011">
    <property type="entry name" value="PROTEIN_KINASE_DOM"/>
    <property type="match status" value="1"/>
</dbReference>
<dbReference type="Gene3D" id="1.10.510.10">
    <property type="entry name" value="Transferase(Phosphotransferase) domain 1"/>
    <property type="match status" value="1"/>
</dbReference>
<evidence type="ECO:0000259" key="1">
    <source>
        <dbReference type="PROSITE" id="PS50011"/>
    </source>
</evidence>
<proteinExistence type="predicted"/>
<dbReference type="GO" id="GO:0005524">
    <property type="term" value="F:ATP binding"/>
    <property type="evidence" value="ECO:0007669"/>
    <property type="project" value="InterPro"/>
</dbReference>
<keyword evidence="3" id="KW-1185">Reference proteome</keyword>
<gene>
    <name evidence="2" type="ORF">SSX86_010182</name>
</gene>
<dbReference type="PANTHER" id="PTHR45621">
    <property type="entry name" value="OS01G0588500 PROTEIN-RELATED"/>
    <property type="match status" value="1"/>
</dbReference>
<reference evidence="2 3" key="1">
    <citation type="submission" date="2024-04" db="EMBL/GenBank/DDBJ databases">
        <title>The reference genome of an endangered Asteraceae, Deinandra increscens subsp. villosa, native to the Central Coast of California.</title>
        <authorList>
            <person name="Guilliams M."/>
            <person name="Hasenstab-Lehman K."/>
            <person name="Meyer R."/>
            <person name="Mcevoy S."/>
        </authorList>
    </citation>
    <scope>NUCLEOTIDE SEQUENCE [LARGE SCALE GENOMIC DNA]</scope>
    <source>
        <tissue evidence="2">Leaf</tissue>
    </source>
</reference>
<evidence type="ECO:0000313" key="2">
    <source>
        <dbReference type="EMBL" id="KAK9069786.1"/>
    </source>
</evidence>
<accession>A0AAP0D8I9</accession>